<dbReference type="EMBL" id="LNXU01000032">
    <property type="protein sequence ID" value="KTC71134.1"/>
    <property type="molecule type" value="Genomic_DNA"/>
</dbReference>
<dbReference type="Proteomes" id="UP000054695">
    <property type="component" value="Unassembled WGS sequence"/>
</dbReference>
<dbReference type="OrthoDB" id="5650429at2"/>
<keyword evidence="2" id="KW-1185">Reference proteome</keyword>
<evidence type="ECO:0000313" key="2">
    <source>
        <dbReference type="Proteomes" id="UP000054695"/>
    </source>
</evidence>
<dbReference type="PATRIC" id="fig|447.4.peg.2885"/>
<protein>
    <submittedName>
        <fullName evidence="1">Uncharacterized protein</fullName>
    </submittedName>
</protein>
<proteinExistence type="predicted"/>
<accession>A0A0W0RJA3</accession>
<reference evidence="1 2" key="1">
    <citation type="submission" date="2015-11" db="EMBL/GenBank/DDBJ databases">
        <title>Genomic analysis of 38 Legionella species identifies large and diverse effector repertoires.</title>
        <authorList>
            <person name="Burstein D."/>
            <person name="Amaro F."/>
            <person name="Zusman T."/>
            <person name="Lifshitz Z."/>
            <person name="Cohen O."/>
            <person name="Gilbert J.A."/>
            <person name="Pupko T."/>
            <person name="Shuman H.A."/>
            <person name="Segal G."/>
        </authorList>
    </citation>
    <scope>NUCLEOTIDE SEQUENCE [LARGE SCALE GENOMIC DNA]</scope>
    <source>
        <strain evidence="1 2">WIGA</strain>
    </source>
</reference>
<gene>
    <name evidence="1" type="ORF">Lboz_2711</name>
</gene>
<sequence length="430" mass="50006">MKVYELKKHVDELFKSKMDPLEKPREIIDFISKLVAILEPLEDERECYPEMMPPVKELIEQFWHWIVCNVPHDQWRGGIYVTPWLSLQQLLVEKGLLAADFHHPILYEVLKNQFNHLAGNCLKIAELMPLLIRASRMLGYMEPAEKGYPFEKLHAGVAAQKPQELAKIKDIMFLLRASLYLLYRYCTVEQLALMPFLIYFRDVTTEEERRSECAIFNYLTQNSADCIEFFNTYDDYIDTRSIALIDALRHVSAWMPTKRSDFLSATNRSRWIYPFIQQARLAQIDTGDNLNAGDGLINSTLHLLEQDFATRKDQSFAGALNFTTAVKRQMRVLTNQEVKLVHSAVCLFGFNQYIKHREEDPRGDKHSFLSFSGETKCHAAEKRKLAILGRPTRFSFFETLAIKQGRLKKLVDFLEETPETDSQDYALLMT</sequence>
<organism evidence="1 2">
    <name type="scientific">Legionella bozemanae</name>
    <name type="common">Fluoribacter bozemanae</name>
    <dbReference type="NCBI Taxonomy" id="447"/>
    <lineage>
        <taxon>Bacteria</taxon>
        <taxon>Pseudomonadati</taxon>
        <taxon>Pseudomonadota</taxon>
        <taxon>Gammaproteobacteria</taxon>
        <taxon>Legionellales</taxon>
        <taxon>Legionellaceae</taxon>
        <taxon>Legionella</taxon>
    </lineage>
</organism>
<name>A0A0W0RJA3_LEGBO</name>
<comment type="caution">
    <text evidence="1">The sequence shown here is derived from an EMBL/GenBank/DDBJ whole genome shotgun (WGS) entry which is preliminary data.</text>
</comment>
<dbReference type="AlphaFoldDB" id="A0A0W0RJA3"/>
<evidence type="ECO:0000313" key="1">
    <source>
        <dbReference type="EMBL" id="KTC71134.1"/>
    </source>
</evidence>
<dbReference type="RefSeq" id="WP_058460304.1">
    <property type="nucleotide sequence ID" value="NZ_CAAAIY010000002.1"/>
</dbReference>